<comment type="caution">
    <text evidence="2">The sequence shown here is derived from an EMBL/GenBank/DDBJ whole genome shotgun (WGS) entry which is preliminary data.</text>
</comment>
<evidence type="ECO:0000313" key="2">
    <source>
        <dbReference type="EMBL" id="RCN41481.1"/>
    </source>
</evidence>
<keyword evidence="3" id="KW-1185">Reference proteome</keyword>
<name>A0A368GAT0_ANCCA</name>
<gene>
    <name evidence="2" type="ORF">ANCCAN_12590</name>
</gene>
<evidence type="ECO:0000256" key="1">
    <source>
        <dbReference type="SAM" id="MobiDB-lite"/>
    </source>
</evidence>
<dbReference type="AlphaFoldDB" id="A0A368GAT0"/>
<sequence>MQQMHYQHCTFTAHHSEMPNGPQPPPGFSASPLFGNFGKNTERPFDRPSHSGGIAVTEWPPVGLSGHP</sequence>
<dbReference type="EMBL" id="JOJR01000235">
    <property type="protein sequence ID" value="RCN41481.1"/>
    <property type="molecule type" value="Genomic_DNA"/>
</dbReference>
<feature type="compositionally biased region" description="Basic and acidic residues" evidence="1">
    <location>
        <begin position="40"/>
        <end position="49"/>
    </location>
</feature>
<proteinExistence type="predicted"/>
<evidence type="ECO:0000313" key="3">
    <source>
        <dbReference type="Proteomes" id="UP000252519"/>
    </source>
</evidence>
<dbReference type="Proteomes" id="UP000252519">
    <property type="component" value="Unassembled WGS sequence"/>
</dbReference>
<feature type="region of interest" description="Disordered" evidence="1">
    <location>
        <begin position="1"/>
        <end position="68"/>
    </location>
</feature>
<organism evidence="2 3">
    <name type="scientific">Ancylostoma caninum</name>
    <name type="common">Dog hookworm</name>
    <dbReference type="NCBI Taxonomy" id="29170"/>
    <lineage>
        <taxon>Eukaryota</taxon>
        <taxon>Metazoa</taxon>
        <taxon>Ecdysozoa</taxon>
        <taxon>Nematoda</taxon>
        <taxon>Chromadorea</taxon>
        <taxon>Rhabditida</taxon>
        <taxon>Rhabditina</taxon>
        <taxon>Rhabditomorpha</taxon>
        <taxon>Strongyloidea</taxon>
        <taxon>Ancylostomatidae</taxon>
        <taxon>Ancylostomatinae</taxon>
        <taxon>Ancylostoma</taxon>
    </lineage>
</organism>
<protein>
    <submittedName>
        <fullName evidence="2">Uncharacterized protein</fullName>
    </submittedName>
</protein>
<accession>A0A368GAT0</accession>
<reference evidence="2 3" key="1">
    <citation type="submission" date="2014-10" db="EMBL/GenBank/DDBJ databases">
        <title>Draft genome of the hookworm Ancylostoma caninum.</title>
        <authorList>
            <person name="Mitreva M."/>
        </authorList>
    </citation>
    <scope>NUCLEOTIDE SEQUENCE [LARGE SCALE GENOMIC DNA]</scope>
    <source>
        <strain evidence="2 3">Baltimore</strain>
    </source>
</reference>